<evidence type="ECO:0000256" key="3">
    <source>
        <dbReference type="ARBA" id="ARBA00022801"/>
    </source>
</evidence>
<dbReference type="Proteomes" id="UP000259273">
    <property type="component" value="Unassembled WGS sequence"/>
</dbReference>
<keyword evidence="2" id="KW-0645">Protease</keyword>
<dbReference type="PANTHER" id="PTHR33209">
    <property type="entry name" value="PROTEASE 4"/>
    <property type="match status" value="1"/>
</dbReference>
<dbReference type="AlphaFoldDB" id="A0A3C1KJB4"/>
<dbReference type="Gene3D" id="3.90.226.10">
    <property type="entry name" value="2-enoyl-CoA Hydratase, Chain A, domain 1"/>
    <property type="match status" value="1"/>
</dbReference>
<evidence type="ECO:0000313" key="6">
    <source>
        <dbReference type="Proteomes" id="UP000259273"/>
    </source>
</evidence>
<feature type="non-terminal residue" evidence="5">
    <location>
        <position position="1"/>
    </location>
</feature>
<feature type="non-terminal residue" evidence="5">
    <location>
        <position position="98"/>
    </location>
</feature>
<dbReference type="SUPFAM" id="SSF52096">
    <property type="entry name" value="ClpP/crotonase"/>
    <property type="match status" value="1"/>
</dbReference>
<reference evidence="5 6" key="1">
    <citation type="journal article" date="2018" name="Nat. Biotechnol.">
        <title>A standardized bacterial taxonomy based on genome phylogeny substantially revises the tree of life.</title>
        <authorList>
            <person name="Parks D.H."/>
            <person name="Chuvochina M."/>
            <person name="Waite D.W."/>
            <person name="Rinke C."/>
            <person name="Skarshewski A."/>
            <person name="Chaumeil P.A."/>
            <person name="Hugenholtz P."/>
        </authorList>
    </citation>
    <scope>NUCLEOTIDE SEQUENCE [LARGE SCALE GENOMIC DNA]</scope>
    <source>
        <strain evidence="5">UBA9158</strain>
    </source>
</reference>
<dbReference type="InterPro" id="IPR029045">
    <property type="entry name" value="ClpP/crotonase-like_dom_sf"/>
</dbReference>
<protein>
    <submittedName>
        <fullName evidence="5">Signal peptide peptidase SppA</fullName>
    </submittedName>
</protein>
<evidence type="ECO:0000256" key="2">
    <source>
        <dbReference type="ARBA" id="ARBA00022670"/>
    </source>
</evidence>
<dbReference type="EMBL" id="DMND01000059">
    <property type="protein sequence ID" value="HAN26810.1"/>
    <property type="molecule type" value="Genomic_DNA"/>
</dbReference>
<dbReference type="PANTHER" id="PTHR33209:SF1">
    <property type="entry name" value="PEPTIDASE S49 DOMAIN-CONTAINING PROTEIN"/>
    <property type="match status" value="1"/>
</dbReference>
<dbReference type="GO" id="GO:0008236">
    <property type="term" value="F:serine-type peptidase activity"/>
    <property type="evidence" value="ECO:0007669"/>
    <property type="project" value="UniProtKB-KW"/>
</dbReference>
<evidence type="ECO:0000256" key="1">
    <source>
        <dbReference type="ARBA" id="ARBA00008683"/>
    </source>
</evidence>
<organism evidence="5 6">
    <name type="scientific">Haliea salexigens</name>
    <dbReference type="NCBI Taxonomy" id="287487"/>
    <lineage>
        <taxon>Bacteria</taxon>
        <taxon>Pseudomonadati</taxon>
        <taxon>Pseudomonadota</taxon>
        <taxon>Gammaproteobacteria</taxon>
        <taxon>Cellvibrionales</taxon>
        <taxon>Halieaceae</taxon>
        <taxon>Haliea</taxon>
    </lineage>
</organism>
<accession>A0A3C1KJB4</accession>
<comment type="similarity">
    <text evidence="1">Belongs to the peptidase S49 family.</text>
</comment>
<comment type="caution">
    <text evidence="5">The sequence shown here is derived from an EMBL/GenBank/DDBJ whole genome shotgun (WGS) entry which is preliminary data.</text>
</comment>
<evidence type="ECO:0000313" key="5">
    <source>
        <dbReference type="EMBL" id="HAN26810.1"/>
    </source>
</evidence>
<keyword evidence="4" id="KW-0720">Serine protease</keyword>
<dbReference type="GO" id="GO:0006508">
    <property type="term" value="P:proteolysis"/>
    <property type="evidence" value="ECO:0007669"/>
    <property type="project" value="UniProtKB-KW"/>
</dbReference>
<evidence type="ECO:0000256" key="4">
    <source>
        <dbReference type="ARBA" id="ARBA00022825"/>
    </source>
</evidence>
<keyword evidence="3" id="KW-0378">Hydrolase</keyword>
<proteinExistence type="inferred from homology"/>
<gene>
    <name evidence="5" type="ORF">DCP75_03650</name>
</gene>
<sequence>SRPDANDYLVEQVGAANEEGFYEAVFFESYINAKRPMGLTPMMEDRVAVVTAEGNIMTGEQPPGTIGGDSLARLLRQTAEQPGVKALVIRVNTGGGSV</sequence>
<name>A0A3C1KJB4_9GAMM</name>